<evidence type="ECO:0000313" key="2">
    <source>
        <dbReference type="Proteomes" id="UP000190906"/>
    </source>
</evidence>
<reference evidence="1 2" key="1">
    <citation type="submission" date="2017-01" db="EMBL/GenBank/DDBJ databases">
        <title>Bacillus cereus isolates.</title>
        <authorList>
            <person name="Beno S.M."/>
        </authorList>
    </citation>
    <scope>NUCLEOTIDE SEQUENCE [LARGE SCALE GENOMIC DNA]</scope>
    <source>
        <strain evidence="1 2">FSL H8-0485</strain>
    </source>
</reference>
<protein>
    <recommendedName>
        <fullName evidence="3">HK97 gp10 family phage protein</fullName>
    </recommendedName>
</protein>
<comment type="caution">
    <text evidence="1">The sequence shown here is derived from an EMBL/GenBank/DDBJ whole genome shotgun (WGS) entry which is preliminary data.</text>
</comment>
<gene>
    <name evidence="1" type="ORF">BW897_12790</name>
</gene>
<sequence length="136" mass="15177">MSAKFSVDSAQFETYQRNIERLPNIAEKVINENLKKKISPILTKSILGLIPISDRKKPHAKLSKSIQGTLKENLTLTLKPKVKYAYLVFPDLGVGKSKGNKPEDFMAHGVDRETNKSVEELNKALVEEINKTLGGN</sequence>
<organism evidence="1 2">
    <name type="scientific">Bacillus cereus</name>
    <dbReference type="NCBI Taxonomy" id="1396"/>
    <lineage>
        <taxon>Bacteria</taxon>
        <taxon>Bacillati</taxon>
        <taxon>Bacillota</taxon>
        <taxon>Bacilli</taxon>
        <taxon>Bacillales</taxon>
        <taxon>Bacillaceae</taxon>
        <taxon>Bacillus</taxon>
        <taxon>Bacillus cereus group</taxon>
    </lineage>
</organism>
<evidence type="ECO:0000313" key="1">
    <source>
        <dbReference type="EMBL" id="OOR12571.1"/>
    </source>
</evidence>
<dbReference type="AlphaFoldDB" id="A0A1S9TSN8"/>
<proteinExistence type="predicted"/>
<dbReference type="RefSeq" id="WP_078204759.1">
    <property type="nucleotide sequence ID" value="NZ_MUAJ01000008.1"/>
</dbReference>
<name>A0A1S9TSN8_BACCE</name>
<dbReference type="Proteomes" id="UP000190906">
    <property type="component" value="Unassembled WGS sequence"/>
</dbReference>
<evidence type="ECO:0008006" key="3">
    <source>
        <dbReference type="Google" id="ProtNLM"/>
    </source>
</evidence>
<accession>A0A1S9TSN8</accession>
<dbReference type="EMBL" id="MUAJ01000008">
    <property type="protein sequence ID" value="OOR12571.1"/>
    <property type="molecule type" value="Genomic_DNA"/>
</dbReference>